<dbReference type="EC" id="3.5.1.130" evidence="8"/>
<dbReference type="InterPro" id="IPR002933">
    <property type="entry name" value="Peptidase_M20"/>
</dbReference>
<comment type="caution">
    <text evidence="10">The sequence shown here is derived from an EMBL/GenBank/DDBJ whole genome shotgun (WGS) entry which is preliminary data.</text>
</comment>
<keyword evidence="11" id="KW-1185">Reference proteome</keyword>
<dbReference type="STRING" id="1324957.K933_03630"/>
<keyword evidence="3 8" id="KW-0479">Metal-binding</keyword>
<feature type="binding site" evidence="8">
    <location>
        <position position="167"/>
    </location>
    <ligand>
        <name>Zn(2+)</name>
        <dbReference type="ChEBI" id="CHEBI:29105"/>
        <label>1</label>
    </ligand>
</feature>
<dbReference type="PANTHER" id="PTHR43808">
    <property type="entry name" value="ACETYLORNITHINE DEACETYLASE"/>
    <property type="match status" value="1"/>
</dbReference>
<feature type="active site" description="Proton acceptor" evidence="8">
    <location>
        <position position="143"/>
    </location>
</feature>
<comment type="function">
    <text evidence="8">Catalyzes the release of L-lysine from [LysW]-gamma-L-lysine and the release of L-ornithine from [LysW]-L-ornithine.</text>
</comment>
<evidence type="ECO:0000256" key="6">
    <source>
        <dbReference type="ARBA" id="ARBA00023154"/>
    </source>
</evidence>
<feature type="binding site" evidence="8">
    <location>
        <position position="118"/>
    </location>
    <ligand>
        <name>Zn(2+)</name>
        <dbReference type="ChEBI" id="CHEBI:29105"/>
        <label>1</label>
    </ligand>
</feature>
<dbReference type="GO" id="GO:0008270">
    <property type="term" value="F:zinc ion binding"/>
    <property type="evidence" value="ECO:0007669"/>
    <property type="project" value="UniProtKB-UniRule"/>
</dbReference>
<evidence type="ECO:0000256" key="3">
    <source>
        <dbReference type="ARBA" id="ARBA00022723"/>
    </source>
</evidence>
<proteinExistence type="inferred from homology"/>
<feature type="region of interest" description="Disordered" evidence="9">
    <location>
        <begin position="1"/>
        <end position="25"/>
    </location>
</feature>
<reference evidence="10 11" key="1">
    <citation type="journal article" date="2013" name="Genome Announc.">
        <title>Draft Genome Sequence of 'Candidatus Halobonum tyrrellensis' Strain G22, Isolated from the Hypersaline Waters of Lake Tyrrell, Australia.</title>
        <authorList>
            <person name="Ugalde J.A."/>
            <person name="Narasingarao P."/>
            <person name="Kuo S."/>
            <person name="Podell S."/>
            <person name="Allen E.E."/>
        </authorList>
    </citation>
    <scope>NUCLEOTIDE SEQUENCE [LARGE SCALE GENOMIC DNA]</scope>
    <source>
        <strain evidence="10 11">G22</strain>
    </source>
</reference>
<keyword evidence="8" id="KW-0055">Arginine biosynthesis</keyword>
<comment type="cofactor">
    <cofactor evidence="8">
        <name>Zn(2+)</name>
        <dbReference type="ChEBI" id="CHEBI:29105"/>
    </cofactor>
    <cofactor evidence="8">
        <name>Co(2+)</name>
        <dbReference type="ChEBI" id="CHEBI:48828"/>
    </cofactor>
    <text evidence="8">Binds 2 Zn(2+) or Co(2+) ions per subunit.</text>
</comment>
<dbReference type="NCBIfam" id="NF003367">
    <property type="entry name" value="PRK04443.1"/>
    <property type="match status" value="1"/>
</dbReference>
<dbReference type="AlphaFoldDB" id="V4GWR0"/>
<dbReference type="GO" id="GO:0019878">
    <property type="term" value="P:lysine biosynthetic process via aminoadipic acid"/>
    <property type="evidence" value="ECO:0007669"/>
    <property type="project" value="UniProtKB-UniRule"/>
</dbReference>
<dbReference type="Gene3D" id="3.30.70.360">
    <property type="match status" value="1"/>
</dbReference>
<keyword evidence="7 8" id="KW-0170">Cobalt</keyword>
<dbReference type="UniPathway" id="UPA00068"/>
<dbReference type="InterPro" id="IPR010175">
    <property type="entry name" value="LysK"/>
</dbReference>
<dbReference type="GO" id="GO:0050897">
    <property type="term" value="F:cobalt ion binding"/>
    <property type="evidence" value="ECO:0007669"/>
    <property type="project" value="UniProtKB-UniRule"/>
</dbReference>
<protein>
    <recommendedName>
        <fullName evidence="8">Putative [LysW]-lysine/[LysW]-ornithine hydrolase</fullName>
        <ecNumber evidence="8">3.5.1.130</ecNumber>
        <ecNumber evidence="8">3.5.1.132</ecNumber>
    </recommendedName>
</protein>
<accession>V4GWR0</accession>
<dbReference type="SUPFAM" id="SSF53187">
    <property type="entry name" value="Zn-dependent exopeptidases"/>
    <property type="match status" value="1"/>
</dbReference>
<dbReference type="EMBL" id="ASGZ01000008">
    <property type="protein sequence ID" value="ESP89616.1"/>
    <property type="molecule type" value="Genomic_DNA"/>
</dbReference>
<evidence type="ECO:0000256" key="9">
    <source>
        <dbReference type="SAM" id="MobiDB-lite"/>
    </source>
</evidence>
<evidence type="ECO:0000256" key="8">
    <source>
        <dbReference type="HAMAP-Rule" id="MF_01120"/>
    </source>
</evidence>
<dbReference type="EC" id="3.5.1.132" evidence="8"/>
<comment type="catalytic activity">
    <reaction evidence="8">
        <text>[amino-group carrier protein]-C-terminal-gamma-(L-lysyl)-L-glutamate + H2O = [amino-group carrier protein]-C-terminal-L-glutamate + L-lysine</text>
        <dbReference type="Rhea" id="RHEA:48684"/>
        <dbReference type="Rhea" id="RHEA-COMP:9693"/>
        <dbReference type="Rhea" id="RHEA-COMP:9715"/>
        <dbReference type="ChEBI" id="CHEBI:15377"/>
        <dbReference type="ChEBI" id="CHEBI:32551"/>
        <dbReference type="ChEBI" id="CHEBI:78525"/>
        <dbReference type="ChEBI" id="CHEBI:78526"/>
        <dbReference type="EC" id="3.5.1.130"/>
    </reaction>
</comment>
<dbReference type="RefSeq" id="WP_023393317.1">
    <property type="nucleotide sequence ID" value="NZ_ASGZ01000008.1"/>
</dbReference>
<evidence type="ECO:0000256" key="7">
    <source>
        <dbReference type="ARBA" id="ARBA00023285"/>
    </source>
</evidence>
<keyword evidence="1 8" id="KW-0963">Cytoplasm</keyword>
<evidence type="ECO:0000313" key="11">
    <source>
        <dbReference type="Proteomes" id="UP000017840"/>
    </source>
</evidence>
<comment type="pathway">
    <text evidence="8">Amino-acid biosynthesis; L-lysine biosynthesis via AAA pathway; L-lysine from L-alpha-aminoadipate (Thermus route): step 5/5.</text>
</comment>
<feature type="binding site" evidence="8">
    <location>
        <position position="118"/>
    </location>
    <ligand>
        <name>Zn(2+)</name>
        <dbReference type="ChEBI" id="CHEBI:29105"/>
        <label>2</label>
    </ligand>
</feature>
<dbReference type="UniPathway" id="UPA00033">
    <property type="reaction ID" value="UER00039"/>
</dbReference>
<sequence>MAPEAPDGTNDDEARTTREHPALDSDARRLLFDLVSTPSVSGDEREAAELLVAFFEGNGREAYTDAVGNVRAPGDDGVLLTSHVDTVPGEVPVRITDDPDDDAAPDGGPVLWGRGSVDATGPLAAMAAAAVETGVSFAGVVGEETDSRGARHLVDDRAEPDAVVNGEPSGWEGITLGYRGFQAGEFSVSTPAAHTSRPEPNALELATEWWNRVADAFARDDDAAVFDSVTAKPVEMDGGLSDDGTAFEATVSAQFRLPPGTTAAAVRETAEDAAAASVSVGTDAGAGEAGAAAGEFEFAWGESIPPVLDSPRGPVATALRGAIRRGGGSPRLLRKTGTADVNLFAEAWDCPMATYGPGDSSLDHAPDERLPLAEFDRATDALCATCERLTDD</sequence>
<comment type="subcellular location">
    <subcellularLocation>
        <location evidence="8">Cytoplasm</location>
    </subcellularLocation>
</comment>
<comment type="similarity">
    <text evidence="8">Belongs to the peptidase M20A family. LysK subfamily.</text>
</comment>
<comment type="catalytic activity">
    <reaction evidence="8">
        <text>[amino-group carrier protein]-C-terminal-gamma-(L-ornithyl)-L-glutamate + H2O = [amino-group carrier protein]-C-terminal-L-glutamate + L-ornithine</text>
        <dbReference type="Rhea" id="RHEA:52676"/>
        <dbReference type="Rhea" id="RHEA-COMP:9693"/>
        <dbReference type="Rhea" id="RHEA-COMP:13328"/>
        <dbReference type="ChEBI" id="CHEBI:15377"/>
        <dbReference type="ChEBI" id="CHEBI:46911"/>
        <dbReference type="ChEBI" id="CHEBI:78525"/>
        <dbReference type="ChEBI" id="CHEBI:136763"/>
        <dbReference type="EC" id="3.5.1.132"/>
    </reaction>
</comment>
<dbReference type="OrthoDB" id="156068at2157"/>
<evidence type="ECO:0000313" key="10">
    <source>
        <dbReference type="EMBL" id="ESP89616.1"/>
    </source>
</evidence>
<dbReference type="InterPro" id="IPR001261">
    <property type="entry name" value="ArgE/DapE_CS"/>
</dbReference>
<evidence type="ECO:0000256" key="2">
    <source>
        <dbReference type="ARBA" id="ARBA00022605"/>
    </source>
</evidence>
<feature type="active site" evidence="8">
    <location>
        <position position="85"/>
    </location>
</feature>
<dbReference type="eggNOG" id="arCOG01107">
    <property type="taxonomic scope" value="Archaea"/>
</dbReference>
<dbReference type="Pfam" id="PF01546">
    <property type="entry name" value="Peptidase_M20"/>
    <property type="match status" value="1"/>
</dbReference>
<keyword evidence="5 8" id="KW-0862">Zinc</keyword>
<feature type="binding site" evidence="8">
    <location>
        <position position="364"/>
    </location>
    <ligand>
        <name>Zn(2+)</name>
        <dbReference type="ChEBI" id="CHEBI:29105"/>
        <label>2</label>
    </ligand>
</feature>
<dbReference type="PANTHER" id="PTHR43808:SF28">
    <property type="entry name" value="[LYSW]-LYSINE_[LYSW]-ORNITHINE HYDROLASE"/>
    <property type="match status" value="1"/>
</dbReference>
<name>V4GWR0_9EURY</name>
<keyword evidence="6 8" id="KW-0457">Lysine biosynthesis</keyword>
<dbReference type="InterPro" id="IPR050072">
    <property type="entry name" value="Peptidase_M20A"/>
</dbReference>
<organism evidence="10 11">
    <name type="scientific">Candidatus Halobonum tyrrellensis G22</name>
    <dbReference type="NCBI Taxonomy" id="1324957"/>
    <lineage>
        <taxon>Archaea</taxon>
        <taxon>Methanobacteriati</taxon>
        <taxon>Methanobacteriota</taxon>
        <taxon>Stenosarchaea group</taxon>
        <taxon>Halobacteria</taxon>
        <taxon>Halobacteriales</taxon>
        <taxon>Haloferacaceae</taxon>
        <taxon>Candidatus Halobonum</taxon>
    </lineage>
</organism>
<keyword evidence="2 8" id="KW-0028">Amino-acid biosynthesis</keyword>
<dbReference type="PROSITE" id="PS00758">
    <property type="entry name" value="ARGE_DAPE_CPG2_1"/>
    <property type="match status" value="1"/>
</dbReference>
<dbReference type="Proteomes" id="UP000017840">
    <property type="component" value="Unassembled WGS sequence"/>
</dbReference>
<dbReference type="GO" id="GO:0016811">
    <property type="term" value="F:hydrolase activity, acting on carbon-nitrogen (but not peptide) bonds, in linear amides"/>
    <property type="evidence" value="ECO:0007669"/>
    <property type="project" value="UniProtKB-UniRule"/>
</dbReference>
<feature type="compositionally biased region" description="Basic and acidic residues" evidence="9">
    <location>
        <begin position="12"/>
        <end position="25"/>
    </location>
</feature>
<keyword evidence="4 8" id="KW-0378">Hydrolase</keyword>
<dbReference type="Gene3D" id="3.40.630.10">
    <property type="entry name" value="Zn peptidases"/>
    <property type="match status" value="1"/>
</dbReference>
<dbReference type="PATRIC" id="fig|1324957.4.peg.739"/>
<dbReference type="GO" id="GO:0042450">
    <property type="term" value="P:L-arginine biosynthetic process via ornithine"/>
    <property type="evidence" value="ECO:0007669"/>
    <property type="project" value="UniProtKB-UniRule"/>
</dbReference>
<evidence type="ECO:0000256" key="1">
    <source>
        <dbReference type="ARBA" id="ARBA00022490"/>
    </source>
</evidence>
<evidence type="ECO:0000256" key="4">
    <source>
        <dbReference type="ARBA" id="ARBA00022801"/>
    </source>
</evidence>
<dbReference type="HAMAP" id="MF_01120">
    <property type="entry name" value="LysK"/>
    <property type="match status" value="1"/>
</dbReference>
<feature type="binding site" evidence="8">
    <location>
        <position position="83"/>
    </location>
    <ligand>
        <name>Zn(2+)</name>
        <dbReference type="ChEBI" id="CHEBI:29105"/>
        <label>1</label>
    </ligand>
</feature>
<feature type="binding site" evidence="8">
    <location>
        <position position="144"/>
    </location>
    <ligand>
        <name>Zn(2+)</name>
        <dbReference type="ChEBI" id="CHEBI:29105"/>
        <label>2</label>
    </ligand>
</feature>
<evidence type="ECO:0000256" key="5">
    <source>
        <dbReference type="ARBA" id="ARBA00022833"/>
    </source>
</evidence>
<dbReference type="GO" id="GO:0005737">
    <property type="term" value="C:cytoplasm"/>
    <property type="evidence" value="ECO:0007669"/>
    <property type="project" value="UniProtKB-SubCell"/>
</dbReference>
<gene>
    <name evidence="8" type="primary">lysK</name>
    <name evidence="10" type="ORF">K933_03630</name>
</gene>
<comment type="pathway">
    <text evidence="8">Amino-acid biosynthesis; L-arginine biosynthesis.</text>
</comment>